<proteinExistence type="predicted"/>
<name>A0A1G6A2M5_9GAMM</name>
<dbReference type="Proteomes" id="UP000199626">
    <property type="component" value="Unassembled WGS sequence"/>
</dbReference>
<evidence type="ECO:0000313" key="2">
    <source>
        <dbReference type="Proteomes" id="UP000199626"/>
    </source>
</evidence>
<dbReference type="EMBL" id="FMXN01000001">
    <property type="protein sequence ID" value="SDB02600.1"/>
    <property type="molecule type" value="Genomic_DNA"/>
</dbReference>
<protein>
    <submittedName>
        <fullName evidence="1">Uncharacterized protein</fullName>
    </submittedName>
</protein>
<reference evidence="2" key="1">
    <citation type="submission" date="2016-10" db="EMBL/GenBank/DDBJ databases">
        <authorList>
            <person name="Varghese N."/>
            <person name="Submissions S."/>
        </authorList>
    </citation>
    <scope>NUCLEOTIDE SEQUENCE [LARGE SCALE GENOMIC DNA]</scope>
    <source>
        <strain evidence="2">CGMCC 1.10824</strain>
    </source>
</reference>
<sequence length="145" mass="17202">MPKPWRKPMLISIFTILVVGILALQWNRDDDPYSVKNRNDLYQTLIERSGILNRDLPKLIDMNTRFERAEVVDYGMRYIYSLVKVDRYQHDIPSIQAQVEPVLTDYYCTLESMAFYRTQADHFTVRYLDRQGATLFELRLTPSQC</sequence>
<dbReference type="STRING" id="1159017.SAMN02927930_00088"/>
<keyword evidence="2" id="KW-1185">Reference proteome</keyword>
<accession>A0A1G6A2M5</accession>
<organism evidence="1 2">
    <name type="scientific">Pseudidiomarina indica</name>
    <dbReference type="NCBI Taxonomy" id="1159017"/>
    <lineage>
        <taxon>Bacteria</taxon>
        <taxon>Pseudomonadati</taxon>
        <taxon>Pseudomonadota</taxon>
        <taxon>Gammaproteobacteria</taxon>
        <taxon>Alteromonadales</taxon>
        <taxon>Idiomarinaceae</taxon>
        <taxon>Pseudidiomarina</taxon>
    </lineage>
</organism>
<evidence type="ECO:0000313" key="1">
    <source>
        <dbReference type="EMBL" id="SDB02600.1"/>
    </source>
</evidence>
<dbReference type="AlphaFoldDB" id="A0A1G6A2M5"/>
<gene>
    <name evidence="1" type="ORF">SAMN02927930_00088</name>
</gene>